<evidence type="ECO:0000313" key="9">
    <source>
        <dbReference type="Proteomes" id="UP000265160"/>
    </source>
</evidence>
<reference evidence="8" key="3">
    <citation type="submission" date="2025-09" db="UniProtKB">
        <authorList>
            <consortium name="Ensembl"/>
        </authorList>
    </citation>
    <scope>IDENTIFICATION</scope>
</reference>
<reference evidence="8 9" key="1">
    <citation type="journal article" date="2014" name="Nature">
        <title>The genomic substrate for adaptive radiation in African cichlid fish.</title>
        <authorList>
            <person name="Brawand D."/>
            <person name="Wagner C.E."/>
            <person name="Li Y.I."/>
            <person name="Malinsky M."/>
            <person name="Keller I."/>
            <person name="Fan S."/>
            <person name="Simakov O."/>
            <person name="Ng A.Y."/>
            <person name="Lim Z.W."/>
            <person name="Bezault E."/>
            <person name="Turner-Maier J."/>
            <person name="Johnson J."/>
            <person name="Alcazar R."/>
            <person name="Noh H.J."/>
            <person name="Russell P."/>
            <person name="Aken B."/>
            <person name="Alfoldi J."/>
            <person name="Amemiya C."/>
            <person name="Azzouzi N."/>
            <person name="Baroiller J.F."/>
            <person name="Barloy-Hubler F."/>
            <person name="Berlin A."/>
            <person name="Bloomquist R."/>
            <person name="Carleton K.L."/>
            <person name="Conte M.A."/>
            <person name="D'Cotta H."/>
            <person name="Eshel O."/>
            <person name="Gaffney L."/>
            <person name="Galibert F."/>
            <person name="Gante H.F."/>
            <person name="Gnerre S."/>
            <person name="Greuter L."/>
            <person name="Guyon R."/>
            <person name="Haddad N.S."/>
            <person name="Haerty W."/>
            <person name="Harris R.M."/>
            <person name="Hofmann H.A."/>
            <person name="Hourlier T."/>
            <person name="Hulata G."/>
            <person name="Jaffe D.B."/>
            <person name="Lara M."/>
            <person name="Lee A.P."/>
            <person name="MacCallum I."/>
            <person name="Mwaiko S."/>
            <person name="Nikaido M."/>
            <person name="Nishihara H."/>
            <person name="Ozouf-Costaz C."/>
            <person name="Penman D.J."/>
            <person name="Przybylski D."/>
            <person name="Rakotomanga M."/>
            <person name="Renn S.C.P."/>
            <person name="Ribeiro F.J."/>
            <person name="Ron M."/>
            <person name="Salzburger W."/>
            <person name="Sanchez-Pulido L."/>
            <person name="Santos M.E."/>
            <person name="Searle S."/>
            <person name="Sharpe T."/>
            <person name="Swofford R."/>
            <person name="Tan F.J."/>
            <person name="Williams L."/>
            <person name="Young S."/>
            <person name="Yin S."/>
            <person name="Okada N."/>
            <person name="Kocher T.D."/>
            <person name="Miska E.A."/>
            <person name="Lander E.S."/>
            <person name="Venkatesh B."/>
            <person name="Fernald R.D."/>
            <person name="Meyer A."/>
            <person name="Ponting C.P."/>
            <person name="Streelman J.T."/>
            <person name="Lindblad-Toh K."/>
            <person name="Seehausen O."/>
            <person name="Di Palma F."/>
        </authorList>
    </citation>
    <scope>NUCLEOTIDE SEQUENCE</scope>
</reference>
<dbReference type="GO" id="GO:0003700">
    <property type="term" value="F:DNA-binding transcription factor activity"/>
    <property type="evidence" value="ECO:0007669"/>
    <property type="project" value="InterPro"/>
</dbReference>
<evidence type="ECO:0000256" key="4">
    <source>
        <dbReference type="ARBA" id="ARBA00023242"/>
    </source>
</evidence>
<dbReference type="GO" id="GO:0043565">
    <property type="term" value="F:sequence-specific DNA binding"/>
    <property type="evidence" value="ECO:0007669"/>
    <property type="project" value="InterPro"/>
</dbReference>
<reference evidence="8" key="2">
    <citation type="submission" date="2025-08" db="UniProtKB">
        <authorList>
            <consortium name="Ensembl"/>
        </authorList>
    </citation>
    <scope>IDENTIFICATION</scope>
</reference>
<comment type="subcellular location">
    <subcellularLocation>
        <location evidence="1">Nucleus</location>
    </subcellularLocation>
</comment>
<dbReference type="GO" id="GO:0005634">
    <property type="term" value="C:nucleus"/>
    <property type="evidence" value="ECO:0007669"/>
    <property type="project" value="UniProtKB-SubCell"/>
</dbReference>
<dbReference type="InterPro" id="IPR036388">
    <property type="entry name" value="WH-like_DNA-bd_sf"/>
</dbReference>
<evidence type="ECO:0000256" key="2">
    <source>
        <dbReference type="ARBA" id="ARBA00006403"/>
    </source>
</evidence>
<evidence type="ECO:0000256" key="5">
    <source>
        <dbReference type="RuleBase" id="RU004020"/>
    </source>
</evidence>
<organism evidence="8 9">
    <name type="scientific">Maylandia zebra</name>
    <name type="common">zebra mbuna</name>
    <dbReference type="NCBI Taxonomy" id="106582"/>
    <lineage>
        <taxon>Eukaryota</taxon>
        <taxon>Metazoa</taxon>
        <taxon>Chordata</taxon>
        <taxon>Craniata</taxon>
        <taxon>Vertebrata</taxon>
        <taxon>Euteleostomi</taxon>
        <taxon>Actinopterygii</taxon>
        <taxon>Neopterygii</taxon>
        <taxon>Teleostei</taxon>
        <taxon>Neoteleostei</taxon>
        <taxon>Acanthomorphata</taxon>
        <taxon>Ovalentaria</taxon>
        <taxon>Cichlomorphae</taxon>
        <taxon>Cichliformes</taxon>
        <taxon>Cichlidae</taxon>
        <taxon>African cichlids</taxon>
        <taxon>Pseudocrenilabrinae</taxon>
        <taxon>Haplochromini</taxon>
        <taxon>Maylandia</taxon>
        <taxon>Maylandia zebra complex</taxon>
    </lineage>
</organism>
<feature type="domain" description="HSF-type DNA-binding" evidence="7">
    <location>
        <begin position="79"/>
        <end position="186"/>
    </location>
</feature>
<dbReference type="InterPro" id="IPR036390">
    <property type="entry name" value="WH_DNA-bd_sf"/>
</dbReference>
<evidence type="ECO:0000313" key="8">
    <source>
        <dbReference type="Ensembl" id="ENSMZEP00005031886.1"/>
    </source>
</evidence>
<dbReference type="SMART" id="SM00415">
    <property type="entry name" value="HSF"/>
    <property type="match status" value="1"/>
</dbReference>
<evidence type="ECO:0000259" key="7">
    <source>
        <dbReference type="SMART" id="SM00415"/>
    </source>
</evidence>
<evidence type="ECO:0000256" key="6">
    <source>
        <dbReference type="SAM" id="MobiDB-lite"/>
    </source>
</evidence>
<dbReference type="PANTHER" id="PTHR10015">
    <property type="entry name" value="HEAT SHOCK TRANSCRIPTION FACTOR"/>
    <property type="match status" value="1"/>
</dbReference>
<proteinExistence type="inferred from homology"/>
<dbReference type="Ensembl" id="ENSMZET00005032920.1">
    <property type="protein sequence ID" value="ENSMZEP00005031886.1"/>
    <property type="gene ID" value="ENSMZEG00005023785.1"/>
</dbReference>
<comment type="similarity">
    <text evidence="2 5">Belongs to the HSF family.</text>
</comment>
<dbReference type="Gene3D" id="1.10.10.10">
    <property type="entry name" value="Winged helix-like DNA-binding domain superfamily/Winged helix DNA-binding domain"/>
    <property type="match status" value="1"/>
</dbReference>
<dbReference type="Pfam" id="PF00447">
    <property type="entry name" value="HSF_DNA-bind"/>
    <property type="match status" value="1"/>
</dbReference>
<keyword evidence="3" id="KW-0238">DNA-binding</keyword>
<accession>A0A3P9DCL3</accession>
<dbReference type="GeneTree" id="ENSGT00510000048674"/>
<dbReference type="STRING" id="106582.ENSMZEP00005031886"/>
<evidence type="ECO:0000256" key="1">
    <source>
        <dbReference type="ARBA" id="ARBA00004123"/>
    </source>
</evidence>
<sequence>MKSRGESTEPWGEPVEVEQRPESCWSKSPISTGLDDQVKSGRKFNGQEMRLQSKSGGGVKDCTGKGMEVGLNSLPDSINPSNFPAKLWRLVNNPAYNAICWDRQGEVIVIDQQLFEKQILSPNAIIAGSADSFKTTNFSSFVRQLNLYGFKKADPQQDLDGKEYPSFYNPNFKRDQPELVSRLRRLTVDNKAKLQAGLNIKCRSPSGYQRLYRDGEDRGTSMRRALSYCLKGCCCALCLPVSSGGSLLLSPTNQKATPPYYPSKTQAYTGTPIPPRFLMRAAALPSALFSSGKELPVPLNRPYTGVNSSANAVHIQQNFLAHANHGSPNFTSYSPCNAQYQPGYYSPRKH</sequence>
<dbReference type="PANTHER" id="PTHR10015:SF336">
    <property type="entry name" value="HEAT SHOCK TRANSCRIPTION FACTOR, Y-LINKED"/>
    <property type="match status" value="1"/>
</dbReference>
<dbReference type="InterPro" id="IPR000232">
    <property type="entry name" value="HSF_DNA-bd"/>
</dbReference>
<keyword evidence="4" id="KW-0539">Nucleus</keyword>
<dbReference type="SUPFAM" id="SSF46785">
    <property type="entry name" value="Winged helix' DNA-binding domain"/>
    <property type="match status" value="1"/>
</dbReference>
<feature type="region of interest" description="Disordered" evidence="6">
    <location>
        <begin position="1"/>
        <end position="39"/>
    </location>
</feature>
<evidence type="ECO:0000256" key="3">
    <source>
        <dbReference type="ARBA" id="ARBA00023125"/>
    </source>
</evidence>
<dbReference type="AlphaFoldDB" id="A0A3P9DCL3"/>
<name>A0A3P9DCL3_9CICH</name>
<dbReference type="Proteomes" id="UP000265160">
    <property type="component" value="LG10"/>
</dbReference>
<protein>
    <recommendedName>
        <fullName evidence="7">HSF-type DNA-binding domain-containing protein</fullName>
    </recommendedName>
</protein>
<keyword evidence="9" id="KW-1185">Reference proteome</keyword>